<evidence type="ECO:0000313" key="2">
    <source>
        <dbReference type="EMBL" id="GFO20442.1"/>
    </source>
</evidence>
<evidence type="ECO:0000256" key="1">
    <source>
        <dbReference type="SAM" id="MobiDB-lite"/>
    </source>
</evidence>
<feature type="compositionally biased region" description="Polar residues" evidence="1">
    <location>
        <begin position="185"/>
        <end position="197"/>
    </location>
</feature>
<dbReference type="PANTHER" id="PTHR35345:SF1">
    <property type="entry name" value="TELOMERE REPEATS-BINDING BOUQUET FORMATION PROTEIN 2"/>
    <property type="match status" value="1"/>
</dbReference>
<feature type="region of interest" description="Disordered" evidence="1">
    <location>
        <begin position="104"/>
        <end position="275"/>
    </location>
</feature>
<dbReference type="AlphaFoldDB" id="A0AAV4BM21"/>
<feature type="compositionally biased region" description="Polar residues" evidence="1">
    <location>
        <begin position="248"/>
        <end position="265"/>
    </location>
</feature>
<feature type="compositionally biased region" description="Polar residues" evidence="1">
    <location>
        <begin position="164"/>
        <end position="175"/>
    </location>
</feature>
<feature type="compositionally biased region" description="Polar residues" evidence="1">
    <location>
        <begin position="306"/>
        <end position="328"/>
    </location>
</feature>
<keyword evidence="3" id="KW-1185">Reference proteome</keyword>
<dbReference type="GO" id="GO:0007129">
    <property type="term" value="P:homologous chromosome pairing at meiosis"/>
    <property type="evidence" value="ECO:0007669"/>
    <property type="project" value="TreeGrafter"/>
</dbReference>
<dbReference type="PANTHER" id="PTHR35345">
    <property type="entry name" value="TELOMERE REPEATS-BINDING BOUQUET FORMATION PROTEIN 2"/>
    <property type="match status" value="1"/>
</dbReference>
<dbReference type="Pfam" id="PF15101">
    <property type="entry name" value="TERB2"/>
    <property type="match status" value="1"/>
</dbReference>
<feature type="region of interest" description="Disordered" evidence="1">
    <location>
        <begin position="306"/>
        <end position="345"/>
    </location>
</feature>
<evidence type="ECO:0000313" key="3">
    <source>
        <dbReference type="Proteomes" id="UP000735302"/>
    </source>
</evidence>
<reference evidence="2 3" key="1">
    <citation type="journal article" date="2021" name="Elife">
        <title>Chloroplast acquisition without the gene transfer in kleptoplastic sea slugs, Plakobranchus ocellatus.</title>
        <authorList>
            <person name="Maeda T."/>
            <person name="Takahashi S."/>
            <person name="Yoshida T."/>
            <person name="Shimamura S."/>
            <person name="Takaki Y."/>
            <person name="Nagai Y."/>
            <person name="Toyoda A."/>
            <person name="Suzuki Y."/>
            <person name="Arimoto A."/>
            <person name="Ishii H."/>
            <person name="Satoh N."/>
            <person name="Nishiyama T."/>
            <person name="Hasebe M."/>
            <person name="Maruyama T."/>
            <person name="Minagawa J."/>
            <person name="Obokata J."/>
            <person name="Shigenobu S."/>
        </authorList>
    </citation>
    <scope>NUCLEOTIDE SEQUENCE [LARGE SCALE GENOMIC DNA]</scope>
</reference>
<dbReference type="InterPro" id="IPR028065">
    <property type="entry name" value="TERB2"/>
</dbReference>
<proteinExistence type="predicted"/>
<organism evidence="2 3">
    <name type="scientific">Plakobranchus ocellatus</name>
    <dbReference type="NCBI Taxonomy" id="259542"/>
    <lineage>
        <taxon>Eukaryota</taxon>
        <taxon>Metazoa</taxon>
        <taxon>Spiralia</taxon>
        <taxon>Lophotrochozoa</taxon>
        <taxon>Mollusca</taxon>
        <taxon>Gastropoda</taxon>
        <taxon>Heterobranchia</taxon>
        <taxon>Euthyneura</taxon>
        <taxon>Panpulmonata</taxon>
        <taxon>Sacoglossa</taxon>
        <taxon>Placobranchoidea</taxon>
        <taxon>Plakobranchidae</taxon>
        <taxon>Plakobranchus</taxon>
    </lineage>
</organism>
<name>A0AAV4BM21_9GAST</name>
<accession>A0AAV4BM21</accession>
<dbReference type="EMBL" id="BLXT01005154">
    <property type="protein sequence ID" value="GFO20442.1"/>
    <property type="molecule type" value="Genomic_DNA"/>
</dbReference>
<gene>
    <name evidence="2" type="ORF">PoB_004694700</name>
</gene>
<feature type="compositionally biased region" description="Polar residues" evidence="1">
    <location>
        <begin position="116"/>
        <end position="148"/>
    </location>
</feature>
<comment type="caution">
    <text evidence="2">The sequence shown here is derived from an EMBL/GenBank/DDBJ whole genome shotgun (WGS) entry which is preliminary data.</text>
</comment>
<sequence>MFSSKTAWFSQSCASEAKDLWVQHGGQLEDATLAQFIFSDDWGNDDTKGFLTSPEYLKQHLAVFKSQYVLDAVRPGVQSVTLGKYFLVPNSILKCLSGSSCPNLSQGADASHHTSKSSGPLANSDPQHSQTGQMTSAKKRQQVSNISHSLPADQTACPEKRQQFSKIPQTSQADRTASPEKRQQFSKAPQTSQADQTIHTEKRQQFSKTPQTSQADRTASPEKRQQFSKAPQTLQADQTARPEKRQQFSKTPQNSQADQTASTGKSPRVSYLPHTSNRISGKIGVASSNSCQTISPVLNENQAVGVASNSKPQDKYSNTQLESSNPVTRPSVKNKPFGPGPGNASLSPVVQIRRISEKVNIIFS</sequence>
<feature type="compositionally biased region" description="Polar residues" evidence="1">
    <location>
        <begin position="206"/>
        <end position="217"/>
    </location>
</feature>
<dbReference type="GO" id="GO:0005637">
    <property type="term" value="C:nuclear inner membrane"/>
    <property type="evidence" value="ECO:0007669"/>
    <property type="project" value="TreeGrafter"/>
</dbReference>
<feature type="compositionally biased region" description="Polar residues" evidence="1">
    <location>
        <begin position="227"/>
        <end position="238"/>
    </location>
</feature>
<dbReference type="GO" id="GO:0070197">
    <property type="term" value="P:meiotic attachment of telomere to nuclear envelope"/>
    <property type="evidence" value="ECO:0007669"/>
    <property type="project" value="TreeGrafter"/>
</dbReference>
<dbReference type="Proteomes" id="UP000735302">
    <property type="component" value="Unassembled WGS sequence"/>
</dbReference>
<protein>
    <submittedName>
        <fullName evidence="2">Telomere repeats-binding bouquet formation protein 2</fullName>
    </submittedName>
</protein>